<dbReference type="Gene3D" id="3.40.30.10">
    <property type="entry name" value="Glutaredoxin"/>
    <property type="match status" value="1"/>
</dbReference>
<dbReference type="RefSeq" id="WP_380926998.1">
    <property type="nucleotide sequence ID" value="NZ_JBHUGS010000001.1"/>
</dbReference>
<evidence type="ECO:0000259" key="3">
    <source>
        <dbReference type="Pfam" id="PF13462"/>
    </source>
</evidence>
<dbReference type="PROSITE" id="PS51257">
    <property type="entry name" value="PROKAR_LIPOPROTEIN"/>
    <property type="match status" value="1"/>
</dbReference>
<name>A0ABW4TUV6_9SPHN</name>
<feature type="chain" id="PRO_5046047538" evidence="2">
    <location>
        <begin position="18"/>
        <end position="255"/>
    </location>
</feature>
<dbReference type="InterPro" id="IPR012336">
    <property type="entry name" value="Thioredoxin-like_fold"/>
</dbReference>
<sequence>MMTRTLLALGLSTLALTACGSKDAGNSAGNATASVEAPATPVAPVAAPAGGDWTQTVSKTPDGGFRMGNPDAPVKLVEYGALSCSHCAVFEKEGLPELKAQFIAPGKVSYEFRNYMLNVLDVPAALLTRCRGAEPYFQLSQQMFENQMMLFDAVKGMTEAEQTQMQAMPPQTQFLAWGKKLGLIDFFRARGIPEAAATKCLTDTAAVDELGKMSARATSEFNLQGTPTFLIANKPVPNVADWAALKPVLTKAVGA</sequence>
<gene>
    <name evidence="4" type="ORF">ACFSGX_01715</name>
</gene>
<proteinExistence type="predicted"/>
<accession>A0ABW4TUV6</accession>
<dbReference type="Proteomes" id="UP001597400">
    <property type="component" value="Unassembled WGS sequence"/>
</dbReference>
<feature type="signal peptide" evidence="2">
    <location>
        <begin position="1"/>
        <end position="17"/>
    </location>
</feature>
<organism evidence="4 5">
    <name type="scientific">Sphingomonas arantia</name>
    <dbReference type="NCBI Taxonomy" id="1460676"/>
    <lineage>
        <taxon>Bacteria</taxon>
        <taxon>Pseudomonadati</taxon>
        <taxon>Pseudomonadota</taxon>
        <taxon>Alphaproteobacteria</taxon>
        <taxon>Sphingomonadales</taxon>
        <taxon>Sphingomonadaceae</taxon>
        <taxon>Sphingomonas</taxon>
    </lineage>
</organism>
<dbReference type="InterPro" id="IPR036249">
    <property type="entry name" value="Thioredoxin-like_sf"/>
</dbReference>
<keyword evidence="2" id="KW-0732">Signal</keyword>
<evidence type="ECO:0000256" key="1">
    <source>
        <dbReference type="SAM" id="MobiDB-lite"/>
    </source>
</evidence>
<keyword evidence="5" id="KW-1185">Reference proteome</keyword>
<feature type="region of interest" description="Disordered" evidence="1">
    <location>
        <begin position="45"/>
        <end position="67"/>
    </location>
</feature>
<comment type="caution">
    <text evidence="4">The sequence shown here is derived from an EMBL/GenBank/DDBJ whole genome shotgun (WGS) entry which is preliminary data.</text>
</comment>
<feature type="domain" description="Thioredoxin-like fold" evidence="3">
    <location>
        <begin position="64"/>
        <end position="246"/>
    </location>
</feature>
<evidence type="ECO:0000256" key="2">
    <source>
        <dbReference type="SAM" id="SignalP"/>
    </source>
</evidence>
<protein>
    <submittedName>
        <fullName evidence="4">Thioredoxin domain-containing protein</fullName>
    </submittedName>
</protein>
<dbReference type="SUPFAM" id="SSF52833">
    <property type="entry name" value="Thioredoxin-like"/>
    <property type="match status" value="1"/>
</dbReference>
<evidence type="ECO:0000313" key="4">
    <source>
        <dbReference type="EMBL" id="MFD1949482.1"/>
    </source>
</evidence>
<dbReference type="Pfam" id="PF13462">
    <property type="entry name" value="Thioredoxin_4"/>
    <property type="match status" value="1"/>
</dbReference>
<reference evidence="5" key="1">
    <citation type="journal article" date="2019" name="Int. J. Syst. Evol. Microbiol.">
        <title>The Global Catalogue of Microorganisms (GCM) 10K type strain sequencing project: providing services to taxonomists for standard genome sequencing and annotation.</title>
        <authorList>
            <consortium name="The Broad Institute Genomics Platform"/>
            <consortium name="The Broad Institute Genome Sequencing Center for Infectious Disease"/>
            <person name="Wu L."/>
            <person name="Ma J."/>
        </authorList>
    </citation>
    <scope>NUCLEOTIDE SEQUENCE [LARGE SCALE GENOMIC DNA]</scope>
    <source>
        <strain evidence="5">CGMCC 1.12702</strain>
    </source>
</reference>
<dbReference type="EMBL" id="JBHUGS010000001">
    <property type="protein sequence ID" value="MFD1949482.1"/>
    <property type="molecule type" value="Genomic_DNA"/>
</dbReference>
<dbReference type="Gene3D" id="1.10.40.110">
    <property type="match status" value="1"/>
</dbReference>
<evidence type="ECO:0000313" key="5">
    <source>
        <dbReference type="Proteomes" id="UP001597400"/>
    </source>
</evidence>